<evidence type="ECO:0000313" key="2">
    <source>
        <dbReference type="Proteomes" id="UP001604277"/>
    </source>
</evidence>
<gene>
    <name evidence="1" type="ORF">Fot_07719</name>
</gene>
<sequence length="126" mass="14197">MLLIYLSSYQIHFCVGEVPAFFLTEKDLAVISRLYSFKDFYGVIGSDHLFVKHNLMKKQGHNNNRLLLTEGWAVYSDKSSAEEKLNTAKALVARSLVLIGKAEASVSDLELNKRNVATALRMQKAF</sequence>
<proteinExistence type="predicted"/>
<evidence type="ECO:0000313" key="1">
    <source>
        <dbReference type="EMBL" id="KAL2554100.1"/>
    </source>
</evidence>
<comment type="caution">
    <text evidence="1">The sequence shown here is derived from an EMBL/GenBank/DDBJ whole genome shotgun (WGS) entry which is preliminary data.</text>
</comment>
<dbReference type="EMBL" id="JBFOLJ010000002">
    <property type="protein sequence ID" value="KAL2554100.1"/>
    <property type="molecule type" value="Genomic_DNA"/>
</dbReference>
<reference evidence="2" key="1">
    <citation type="submission" date="2024-07" db="EMBL/GenBank/DDBJ databases">
        <title>Two chromosome-level genome assemblies of Korean endemic species Abeliophyllum distichum and Forsythia ovata (Oleaceae).</title>
        <authorList>
            <person name="Jang H."/>
        </authorList>
    </citation>
    <scope>NUCLEOTIDE SEQUENCE [LARGE SCALE GENOMIC DNA]</scope>
</reference>
<dbReference type="AlphaFoldDB" id="A0ABD1WWL6"/>
<protein>
    <submittedName>
        <fullName evidence="1">Uncharacterized protein</fullName>
    </submittedName>
</protein>
<organism evidence="1 2">
    <name type="scientific">Forsythia ovata</name>
    <dbReference type="NCBI Taxonomy" id="205694"/>
    <lineage>
        <taxon>Eukaryota</taxon>
        <taxon>Viridiplantae</taxon>
        <taxon>Streptophyta</taxon>
        <taxon>Embryophyta</taxon>
        <taxon>Tracheophyta</taxon>
        <taxon>Spermatophyta</taxon>
        <taxon>Magnoliopsida</taxon>
        <taxon>eudicotyledons</taxon>
        <taxon>Gunneridae</taxon>
        <taxon>Pentapetalae</taxon>
        <taxon>asterids</taxon>
        <taxon>lamiids</taxon>
        <taxon>Lamiales</taxon>
        <taxon>Oleaceae</taxon>
        <taxon>Forsythieae</taxon>
        <taxon>Forsythia</taxon>
    </lineage>
</organism>
<keyword evidence="2" id="KW-1185">Reference proteome</keyword>
<accession>A0ABD1WWL6</accession>
<name>A0ABD1WWL6_9LAMI</name>
<dbReference type="Proteomes" id="UP001604277">
    <property type="component" value="Unassembled WGS sequence"/>
</dbReference>